<keyword evidence="3" id="KW-0597">Phosphoprotein</keyword>
<dbReference type="Pfam" id="PF02518">
    <property type="entry name" value="HATPase_c"/>
    <property type="match status" value="1"/>
</dbReference>
<dbReference type="InterPro" id="IPR003594">
    <property type="entry name" value="HATPase_dom"/>
</dbReference>
<evidence type="ECO:0000256" key="4">
    <source>
        <dbReference type="ARBA" id="ARBA00022679"/>
    </source>
</evidence>
<keyword evidence="4" id="KW-0808">Transferase</keyword>
<gene>
    <name evidence="8" type="ORF">K4G66_06580</name>
</gene>
<sequence length="398" mass="43869">MLDTGVNIKADIEAINRISIVPSLLDVVCRSTGMGFAAIARVTEDRWVTCKALDKISFGLKPGDELKVETTICHEIRQSHKPVIIDHVEKDKVYCSHHTPAMYGFQSYISIPIFRKDGTFFGTLCSIDPKPAKLNTPEIIGMFTLFADLISFHLNAIEQLDLAEAKLLEERQTAELREQFIAILGHDLRNPVASTMMGAEVLLQKPLDEDSKRVISAIKKTAFRMKGLVENMLDFARGRLGGGITLELDAHSDSLKNALLEVISEVLSVSTRDIDAHFELNESVVCDKDRIAQLFSNLLGNAVAHGAKNKPIIVSAVNCGGEFRLSVTNCGDKIPEAIMSRLFQPFSREKMKPGKQGLGLGLYIASEIARAHGGEINAISTDEETCFVFKMPALRQKT</sequence>
<accession>A0AA49JH35</accession>
<evidence type="ECO:0000256" key="6">
    <source>
        <dbReference type="ARBA" id="ARBA00023012"/>
    </source>
</evidence>
<dbReference type="InterPro" id="IPR004358">
    <property type="entry name" value="Sig_transdc_His_kin-like_C"/>
</dbReference>
<dbReference type="InterPro" id="IPR005467">
    <property type="entry name" value="His_kinase_dom"/>
</dbReference>
<dbReference type="AlphaFoldDB" id="A0AA49JH35"/>
<dbReference type="SUPFAM" id="SSF47384">
    <property type="entry name" value="Homodimeric domain of signal transducing histidine kinase"/>
    <property type="match status" value="1"/>
</dbReference>
<reference evidence="8" key="2">
    <citation type="journal article" date="2024" name="Antonie Van Leeuwenhoek">
        <title>Roseihalotalea indica gen. nov., sp. nov., a halophilic Bacteroidetes from mesopelagic Southwest Indian Ocean with higher carbohydrate metabolic potential.</title>
        <authorList>
            <person name="Chen B."/>
            <person name="Zhang M."/>
            <person name="Lin D."/>
            <person name="Ye J."/>
            <person name="Tang K."/>
        </authorList>
    </citation>
    <scope>NUCLEOTIDE SEQUENCE</scope>
    <source>
        <strain evidence="8">TK19036</strain>
    </source>
</reference>
<organism evidence="8">
    <name type="scientific">Roseihalotalea indica</name>
    <dbReference type="NCBI Taxonomy" id="2867963"/>
    <lineage>
        <taxon>Bacteria</taxon>
        <taxon>Pseudomonadati</taxon>
        <taxon>Bacteroidota</taxon>
        <taxon>Cytophagia</taxon>
        <taxon>Cytophagales</taxon>
        <taxon>Catalimonadaceae</taxon>
        <taxon>Roseihalotalea</taxon>
    </lineage>
</organism>
<dbReference type="Gene3D" id="3.30.450.40">
    <property type="match status" value="1"/>
</dbReference>
<dbReference type="PANTHER" id="PTHR43711">
    <property type="entry name" value="TWO-COMPONENT HISTIDINE KINASE"/>
    <property type="match status" value="1"/>
</dbReference>
<dbReference type="CDD" id="cd00082">
    <property type="entry name" value="HisKA"/>
    <property type="match status" value="1"/>
</dbReference>
<proteinExistence type="predicted"/>
<dbReference type="Gene3D" id="3.30.565.10">
    <property type="entry name" value="Histidine kinase-like ATPase, C-terminal domain"/>
    <property type="match status" value="1"/>
</dbReference>
<evidence type="ECO:0000313" key="8">
    <source>
        <dbReference type="EMBL" id="WKN38364.1"/>
    </source>
</evidence>
<evidence type="ECO:0000259" key="7">
    <source>
        <dbReference type="PROSITE" id="PS50109"/>
    </source>
</evidence>
<dbReference type="GO" id="GO:0000155">
    <property type="term" value="F:phosphorelay sensor kinase activity"/>
    <property type="evidence" value="ECO:0007669"/>
    <property type="project" value="InterPro"/>
</dbReference>
<dbReference type="Pfam" id="PF00512">
    <property type="entry name" value="HisKA"/>
    <property type="match status" value="1"/>
</dbReference>
<dbReference type="SUPFAM" id="SSF55781">
    <property type="entry name" value="GAF domain-like"/>
    <property type="match status" value="1"/>
</dbReference>
<evidence type="ECO:0000256" key="5">
    <source>
        <dbReference type="ARBA" id="ARBA00022777"/>
    </source>
</evidence>
<protein>
    <recommendedName>
        <fullName evidence="2">histidine kinase</fullName>
        <ecNumber evidence="2">2.7.13.3</ecNumber>
    </recommendedName>
</protein>
<reference evidence="8" key="1">
    <citation type="journal article" date="2023" name="Comput. Struct. Biotechnol. J.">
        <title>Discovery of a novel marine Bacteroidetes with a rich repertoire of carbohydrate-active enzymes.</title>
        <authorList>
            <person name="Chen B."/>
            <person name="Liu G."/>
            <person name="Chen Q."/>
            <person name="Wang H."/>
            <person name="Liu L."/>
            <person name="Tang K."/>
        </authorList>
    </citation>
    <scope>NUCLEOTIDE SEQUENCE</scope>
    <source>
        <strain evidence="8">TK19036</strain>
    </source>
</reference>
<dbReference type="SMART" id="SM00065">
    <property type="entry name" value="GAF"/>
    <property type="match status" value="1"/>
</dbReference>
<comment type="catalytic activity">
    <reaction evidence="1">
        <text>ATP + protein L-histidine = ADP + protein N-phospho-L-histidine.</text>
        <dbReference type="EC" id="2.7.13.3"/>
    </reaction>
</comment>
<dbReference type="SMART" id="SM00388">
    <property type="entry name" value="HisKA"/>
    <property type="match status" value="1"/>
</dbReference>
<evidence type="ECO:0000256" key="3">
    <source>
        <dbReference type="ARBA" id="ARBA00022553"/>
    </source>
</evidence>
<evidence type="ECO:0000256" key="2">
    <source>
        <dbReference type="ARBA" id="ARBA00012438"/>
    </source>
</evidence>
<feature type="domain" description="Histidine kinase" evidence="7">
    <location>
        <begin position="183"/>
        <end position="395"/>
    </location>
</feature>
<dbReference type="SMART" id="SM00387">
    <property type="entry name" value="HATPase_c"/>
    <property type="match status" value="1"/>
</dbReference>
<name>A0AA49JH35_9BACT</name>
<dbReference type="InterPro" id="IPR050736">
    <property type="entry name" value="Sensor_HK_Regulatory"/>
</dbReference>
<keyword evidence="5 8" id="KW-0418">Kinase</keyword>
<dbReference type="PANTHER" id="PTHR43711:SF1">
    <property type="entry name" value="HISTIDINE KINASE 1"/>
    <property type="match status" value="1"/>
</dbReference>
<dbReference type="PRINTS" id="PR00344">
    <property type="entry name" value="BCTRLSENSOR"/>
</dbReference>
<dbReference type="InterPro" id="IPR003018">
    <property type="entry name" value="GAF"/>
</dbReference>
<dbReference type="InterPro" id="IPR029016">
    <property type="entry name" value="GAF-like_dom_sf"/>
</dbReference>
<evidence type="ECO:0000256" key="1">
    <source>
        <dbReference type="ARBA" id="ARBA00000085"/>
    </source>
</evidence>
<keyword evidence="6" id="KW-0902">Two-component regulatory system</keyword>
<dbReference type="InterPro" id="IPR003661">
    <property type="entry name" value="HisK_dim/P_dom"/>
</dbReference>
<dbReference type="InterPro" id="IPR036097">
    <property type="entry name" value="HisK_dim/P_sf"/>
</dbReference>
<dbReference type="EMBL" id="CP120682">
    <property type="protein sequence ID" value="WKN38364.1"/>
    <property type="molecule type" value="Genomic_DNA"/>
</dbReference>
<dbReference type="Pfam" id="PF01590">
    <property type="entry name" value="GAF"/>
    <property type="match status" value="1"/>
</dbReference>
<dbReference type="SUPFAM" id="SSF55874">
    <property type="entry name" value="ATPase domain of HSP90 chaperone/DNA topoisomerase II/histidine kinase"/>
    <property type="match status" value="1"/>
</dbReference>
<dbReference type="InterPro" id="IPR036890">
    <property type="entry name" value="HATPase_C_sf"/>
</dbReference>
<dbReference type="EC" id="2.7.13.3" evidence="2"/>
<dbReference type="PROSITE" id="PS50109">
    <property type="entry name" value="HIS_KIN"/>
    <property type="match status" value="1"/>
</dbReference>
<dbReference type="CDD" id="cd00075">
    <property type="entry name" value="HATPase"/>
    <property type="match status" value="1"/>
</dbReference>
<dbReference type="Gene3D" id="1.10.287.130">
    <property type="match status" value="1"/>
</dbReference>